<sequence length="240" mass="28092">MGIVIPIMMMNLHNDMIRNQQRQNDMRDQQQRQNVNGFVVESWQVSLAKWIFETYPETALNVQSQNPKLRTYYMNVLFGIIRKLYHKRSLSDAELSKISNWLSYLTQAGFKVEWLWSKLDTEKKERDACEARIVELKQKVKKLEGAMSGIKAELGKISNGLSYLTQASFKVEWLWSKLDTAYLGRKKRNACEARIVELKQELEKLERTMSGVKGKLRNEKAKLNPSSFRNFLRSVFCLET</sequence>
<dbReference type="AlphaFoldDB" id="A0A8S9L0S9"/>
<name>A0A8S9L0S9_BRACR</name>
<dbReference type="PANTHER" id="PTHR46236:SF27">
    <property type="entry name" value="MATH DOMAIN-CONTAINING PROTEIN"/>
    <property type="match status" value="1"/>
</dbReference>
<evidence type="ECO:0000313" key="3">
    <source>
        <dbReference type="Proteomes" id="UP000712281"/>
    </source>
</evidence>
<dbReference type="Proteomes" id="UP000712281">
    <property type="component" value="Unassembled WGS sequence"/>
</dbReference>
<accession>A0A8S9L0S9</accession>
<evidence type="ECO:0008006" key="4">
    <source>
        <dbReference type="Google" id="ProtNLM"/>
    </source>
</evidence>
<gene>
    <name evidence="2" type="ORF">F2Q68_00007036</name>
</gene>
<protein>
    <recommendedName>
        <fullName evidence="4">MATH domain-containing protein</fullName>
    </recommendedName>
</protein>
<feature type="coiled-coil region" evidence="1">
    <location>
        <begin position="119"/>
        <end position="153"/>
    </location>
</feature>
<dbReference type="InterPro" id="IPR050804">
    <property type="entry name" value="MCC"/>
</dbReference>
<dbReference type="Gene3D" id="1.10.287.1490">
    <property type="match status" value="1"/>
</dbReference>
<dbReference type="PANTHER" id="PTHR46236">
    <property type="entry name" value="TRAF-LIKE SUPERFAMILY PROTEIN"/>
    <property type="match status" value="1"/>
</dbReference>
<proteinExistence type="predicted"/>
<comment type="caution">
    <text evidence="2">The sequence shown here is derived from an EMBL/GenBank/DDBJ whole genome shotgun (WGS) entry which is preliminary data.</text>
</comment>
<keyword evidence="1" id="KW-0175">Coiled coil</keyword>
<feature type="coiled-coil region" evidence="1">
    <location>
        <begin position="188"/>
        <end position="222"/>
    </location>
</feature>
<organism evidence="2 3">
    <name type="scientific">Brassica cretica</name>
    <name type="common">Mustard</name>
    <dbReference type="NCBI Taxonomy" id="69181"/>
    <lineage>
        <taxon>Eukaryota</taxon>
        <taxon>Viridiplantae</taxon>
        <taxon>Streptophyta</taxon>
        <taxon>Embryophyta</taxon>
        <taxon>Tracheophyta</taxon>
        <taxon>Spermatophyta</taxon>
        <taxon>Magnoliopsida</taxon>
        <taxon>eudicotyledons</taxon>
        <taxon>Gunneridae</taxon>
        <taxon>Pentapetalae</taxon>
        <taxon>rosids</taxon>
        <taxon>malvids</taxon>
        <taxon>Brassicales</taxon>
        <taxon>Brassicaceae</taxon>
        <taxon>Brassiceae</taxon>
        <taxon>Brassica</taxon>
    </lineage>
</organism>
<evidence type="ECO:0000256" key="1">
    <source>
        <dbReference type="SAM" id="Coils"/>
    </source>
</evidence>
<dbReference type="EMBL" id="QGKW02000717">
    <property type="protein sequence ID" value="KAF2599617.1"/>
    <property type="molecule type" value="Genomic_DNA"/>
</dbReference>
<evidence type="ECO:0000313" key="2">
    <source>
        <dbReference type="EMBL" id="KAF2599617.1"/>
    </source>
</evidence>
<reference evidence="2" key="1">
    <citation type="submission" date="2019-12" db="EMBL/GenBank/DDBJ databases">
        <title>Genome sequencing and annotation of Brassica cretica.</title>
        <authorList>
            <person name="Studholme D.J."/>
            <person name="Sarris P.F."/>
        </authorList>
    </citation>
    <scope>NUCLEOTIDE SEQUENCE</scope>
    <source>
        <strain evidence="2">PFS-001/15</strain>
        <tissue evidence="2">Leaf</tissue>
    </source>
</reference>